<dbReference type="PROSITE" id="PS51257">
    <property type="entry name" value="PROKAR_LIPOPROTEIN"/>
    <property type="match status" value="1"/>
</dbReference>
<dbReference type="InterPro" id="IPR007655">
    <property type="entry name" value="Slam_C"/>
</dbReference>
<protein>
    <submittedName>
        <fullName evidence="3">Surface lipoprotein assembly modifier</fullName>
    </submittedName>
</protein>
<reference evidence="3 4" key="1">
    <citation type="submission" date="2024-01" db="EMBL/GenBank/DDBJ databases">
        <authorList>
            <person name="Deng Y."/>
            <person name="Su J."/>
        </authorList>
    </citation>
    <scope>NUCLEOTIDE SEQUENCE [LARGE SCALE GENOMIC DNA]</scope>
    <source>
        <strain evidence="3 4">CPCC 100088</strain>
    </source>
</reference>
<dbReference type="Proteomes" id="UP001438953">
    <property type="component" value="Unassembled WGS sequence"/>
</dbReference>
<accession>A0ABV1SB74</accession>
<dbReference type="EMBL" id="JAYWLC010000001">
    <property type="protein sequence ID" value="MER5170158.1"/>
    <property type="molecule type" value="Genomic_DNA"/>
</dbReference>
<feature type="domain" description="Surface lipoprotein assembly modifier C-terminal" evidence="2">
    <location>
        <begin position="122"/>
        <end position="414"/>
    </location>
</feature>
<evidence type="ECO:0000256" key="1">
    <source>
        <dbReference type="SAM" id="SignalP"/>
    </source>
</evidence>
<keyword evidence="3" id="KW-0449">Lipoprotein</keyword>
<name>A0ABV1SB74_9RHOB</name>
<reference evidence="3 4" key="2">
    <citation type="submission" date="2024-06" db="EMBL/GenBank/DDBJ databases">
        <title>Thioclava kandeliae sp. nov. from a rhizosphere soil sample of Kandelia candel in a mangrove.</title>
        <authorList>
            <person name="Mu T."/>
        </authorList>
    </citation>
    <scope>NUCLEOTIDE SEQUENCE [LARGE SCALE GENOMIC DNA]</scope>
    <source>
        <strain evidence="3 4">CPCC 100088</strain>
    </source>
</reference>
<evidence type="ECO:0000259" key="2">
    <source>
        <dbReference type="Pfam" id="PF04575"/>
    </source>
</evidence>
<dbReference type="RefSeq" id="WP_350933944.1">
    <property type="nucleotide sequence ID" value="NZ_JAYWLC010000001.1"/>
</dbReference>
<keyword evidence="4" id="KW-1185">Reference proteome</keyword>
<sequence length="414" mass="45772">MRSCASFHYLCAALGAACLLAILLAAGPLRAEQTRSVADWMGVATRLDAEGKPLSALRIYGDIAAQRPDYTPATHALDRVLAQIGSARRSEAILKYVLQGERTHRAPYLAALRRLDATHPFRFSFSGGLLPSSNVSRTSSQTYLITDFGTFLIANGGEEESGIGAEASLEGDWVLQPALGHRLHLRPSLSGEWYSQRQLRFLQPSLALAYENLTGRDDWGLTASARYRAYDGRADENTSGHRAYGISAYKRWMLEAVPLERAMVTGAALAEYRDYFDKDGYDGRFYQLSSTFQHRAGRASLSYGARISRSDVRLDYHRYDAAGLTLGVSRPLGQSIAGGASLRYDWRFYDADFPLMGEPRKDRVAALSVFATLRDIRIGDSSPRIRCGYTTSASNIALYDYESFDCGLSLDLTF</sequence>
<feature type="signal peptide" evidence="1">
    <location>
        <begin position="1"/>
        <end position="31"/>
    </location>
</feature>
<organism evidence="3 4">
    <name type="scientific">Thioclava kandeliae</name>
    <dbReference type="NCBI Taxonomy" id="3070818"/>
    <lineage>
        <taxon>Bacteria</taxon>
        <taxon>Pseudomonadati</taxon>
        <taxon>Pseudomonadota</taxon>
        <taxon>Alphaproteobacteria</taxon>
        <taxon>Rhodobacterales</taxon>
        <taxon>Paracoccaceae</taxon>
        <taxon>Thioclava</taxon>
    </lineage>
</organism>
<comment type="caution">
    <text evidence="3">The sequence shown here is derived from an EMBL/GenBank/DDBJ whole genome shotgun (WGS) entry which is preliminary data.</text>
</comment>
<keyword evidence="1" id="KW-0732">Signal</keyword>
<dbReference type="Pfam" id="PF04575">
    <property type="entry name" value="SlipAM"/>
    <property type="match status" value="1"/>
</dbReference>
<gene>
    <name evidence="3" type="ORF">VSX56_00095</name>
</gene>
<feature type="chain" id="PRO_5045218020" evidence="1">
    <location>
        <begin position="32"/>
        <end position="414"/>
    </location>
</feature>
<evidence type="ECO:0000313" key="4">
    <source>
        <dbReference type="Proteomes" id="UP001438953"/>
    </source>
</evidence>
<proteinExistence type="predicted"/>
<evidence type="ECO:0000313" key="3">
    <source>
        <dbReference type="EMBL" id="MER5170158.1"/>
    </source>
</evidence>